<sequence>MAFSGKSRPVDVLMDVTGSDHLPIQTMLYLGHSADAPPSSVFKLNVSHLESEDFRALVHRVWKLSPWPLGAQGWILWWEAAVCRTVKFMRGWGRMMARKRRKELWVARQKLEEVCIFLEEDIQNVALQEEAAKLEMVVRKGEDYIARGARIRSRLQWIQEGDEGSKFYFDFLKRKVAADRVLGLRRSDGSLAEDPS</sequence>
<organism evidence="1">
    <name type="scientific">Picea glauca</name>
    <name type="common">White spruce</name>
    <name type="synonym">Pinus glauca</name>
    <dbReference type="NCBI Taxonomy" id="3330"/>
    <lineage>
        <taxon>Eukaryota</taxon>
        <taxon>Viridiplantae</taxon>
        <taxon>Streptophyta</taxon>
        <taxon>Embryophyta</taxon>
        <taxon>Tracheophyta</taxon>
        <taxon>Spermatophyta</taxon>
        <taxon>Pinopsida</taxon>
        <taxon>Pinidae</taxon>
        <taxon>Conifers I</taxon>
        <taxon>Pinales</taxon>
        <taxon>Pinaceae</taxon>
        <taxon>Picea</taxon>
    </lineage>
</organism>
<keyword evidence="1" id="KW-0496">Mitochondrion</keyword>
<evidence type="ECO:0000313" key="1">
    <source>
        <dbReference type="EMBL" id="KUM49995.1"/>
    </source>
</evidence>
<accession>A0A101M370</accession>
<protein>
    <submittedName>
        <fullName evidence="1">Uncharacterized protein</fullName>
    </submittedName>
</protein>
<dbReference type="EMBL" id="LKAM01000002">
    <property type="protein sequence ID" value="KUM49995.1"/>
    <property type="molecule type" value="Genomic_DNA"/>
</dbReference>
<comment type="caution">
    <text evidence="1">The sequence shown here is derived from an EMBL/GenBank/DDBJ whole genome shotgun (WGS) entry which is preliminary data.</text>
</comment>
<gene>
    <name evidence="1" type="ORF">ABT39_MTgene3223</name>
</gene>
<proteinExistence type="predicted"/>
<name>A0A101M370_PICGL</name>
<reference evidence="1" key="1">
    <citation type="journal article" date="2015" name="Genome Biol. Evol.">
        <title>Organellar Genomes of White Spruce (Picea glauca): Assembly and Annotation.</title>
        <authorList>
            <person name="Jackman S.D."/>
            <person name="Warren R.L."/>
            <person name="Gibb E.A."/>
            <person name="Vandervalk B.P."/>
            <person name="Mohamadi H."/>
            <person name="Chu J."/>
            <person name="Raymond A."/>
            <person name="Pleasance S."/>
            <person name="Coope R."/>
            <person name="Wildung M.R."/>
            <person name="Ritland C.E."/>
            <person name="Bousquet J."/>
            <person name="Jones S.J."/>
            <person name="Bohlmann J."/>
            <person name="Birol I."/>
        </authorList>
    </citation>
    <scope>NUCLEOTIDE SEQUENCE [LARGE SCALE GENOMIC DNA]</scope>
    <source>
        <tissue evidence="1">Flushing bud</tissue>
    </source>
</reference>
<geneLocation type="mitochondrion" evidence="1"/>
<dbReference type="AlphaFoldDB" id="A0A101M370"/>